<evidence type="ECO:0000313" key="1">
    <source>
        <dbReference type="EMBL" id="MBC6011947.1"/>
    </source>
</evidence>
<name>A0ABR7KGV3_9FIRM</name>
<dbReference type="EMBL" id="JACRWH010000010">
    <property type="protein sequence ID" value="MBC6011947.1"/>
    <property type="molecule type" value="Genomic_DNA"/>
</dbReference>
<keyword evidence="2" id="KW-1185">Reference proteome</keyword>
<sequence>MNEINFYNALSSDLNALLNQTKNIVSNEEFVYVNQKVSRIQYLIQIQMQGIMNRERR</sequence>
<reference evidence="1 2" key="1">
    <citation type="submission" date="2020-08" db="EMBL/GenBank/DDBJ databases">
        <authorList>
            <person name="Liu C."/>
            <person name="Sun Q."/>
        </authorList>
    </citation>
    <scope>NUCLEOTIDE SEQUENCE [LARGE SCALE GENOMIC DNA]</scope>
    <source>
        <strain evidence="1 2">L34</strain>
    </source>
</reference>
<evidence type="ECO:0000313" key="2">
    <source>
        <dbReference type="Proteomes" id="UP000649075"/>
    </source>
</evidence>
<dbReference type="Proteomes" id="UP000649075">
    <property type="component" value="Unassembled WGS sequence"/>
</dbReference>
<dbReference type="GeneID" id="93158437"/>
<comment type="caution">
    <text evidence="1">The sequence shown here is derived from an EMBL/GenBank/DDBJ whole genome shotgun (WGS) entry which is preliminary data.</text>
</comment>
<dbReference type="RefSeq" id="WP_154555723.1">
    <property type="nucleotide sequence ID" value="NZ_JACRWH010000010.1"/>
</dbReference>
<organism evidence="1 2">
    <name type="scientific">Holdemanella hominis</name>
    <dbReference type="NCBI Taxonomy" id="2764327"/>
    <lineage>
        <taxon>Bacteria</taxon>
        <taxon>Bacillati</taxon>
        <taxon>Bacillota</taxon>
        <taxon>Erysipelotrichia</taxon>
        <taxon>Erysipelotrichales</taxon>
        <taxon>Erysipelotrichaceae</taxon>
        <taxon>Holdemanella</taxon>
    </lineage>
</organism>
<gene>
    <name evidence="1" type="ORF">H8911_04160</name>
</gene>
<evidence type="ECO:0008006" key="3">
    <source>
        <dbReference type="Google" id="ProtNLM"/>
    </source>
</evidence>
<accession>A0ABR7KGV3</accession>
<proteinExistence type="predicted"/>
<protein>
    <recommendedName>
        <fullName evidence="3">DUF2508 family protein</fullName>
    </recommendedName>
</protein>